<keyword evidence="2 8" id="KW-0436">Ligase</keyword>
<feature type="domain" description="PurM-like C-terminal" evidence="10">
    <location>
        <begin position="204"/>
        <end position="353"/>
    </location>
</feature>
<evidence type="ECO:0000256" key="6">
    <source>
        <dbReference type="ARBA" id="ARBA00022840"/>
    </source>
</evidence>
<keyword evidence="5 8" id="KW-0658">Purine biosynthesis</keyword>
<dbReference type="Gene3D" id="3.90.650.10">
    <property type="entry name" value="PurM-like C-terminal domain"/>
    <property type="match status" value="2"/>
</dbReference>
<dbReference type="InterPro" id="IPR036676">
    <property type="entry name" value="PurM-like_C_sf"/>
</dbReference>
<evidence type="ECO:0000256" key="7">
    <source>
        <dbReference type="ARBA" id="ARBA00022842"/>
    </source>
</evidence>
<protein>
    <recommendedName>
        <fullName evidence="8">Phosphoribosylformylglycinamidine synthase subunit PurL</fullName>
        <shortName evidence="8">FGAM synthase</shortName>
        <ecNumber evidence="8">6.3.5.3</ecNumber>
    </recommendedName>
    <alternativeName>
        <fullName evidence="8">Formylglycinamide ribonucleotide amidotransferase subunit II</fullName>
        <shortName evidence="8">FGAR amidotransferase II</shortName>
        <shortName evidence="8">FGAR-AT II</shortName>
    </alternativeName>
    <alternativeName>
        <fullName evidence="8">Glutamine amidotransferase PurL</fullName>
    </alternativeName>
    <alternativeName>
        <fullName evidence="8">Phosphoribosylformylglycinamidine synthase subunit II</fullName>
    </alternativeName>
</protein>
<keyword evidence="7 8" id="KW-0460">Magnesium</keyword>
<dbReference type="SUPFAM" id="SSF55326">
    <property type="entry name" value="PurM N-terminal domain-like"/>
    <property type="match status" value="2"/>
</dbReference>
<dbReference type="Gene3D" id="3.30.1330.10">
    <property type="entry name" value="PurM-like, N-terminal domain"/>
    <property type="match status" value="2"/>
</dbReference>
<reference evidence="12" key="1">
    <citation type="journal article" date="2014" name="Int. J. Syst. Evol. Microbiol.">
        <title>Complete genome sequence of Corynebacterium casei LMG S-19264T (=DSM 44701T), isolated from a smear-ripened cheese.</title>
        <authorList>
            <consortium name="US DOE Joint Genome Institute (JGI-PGF)"/>
            <person name="Walter F."/>
            <person name="Albersmeier A."/>
            <person name="Kalinowski J."/>
            <person name="Ruckert C."/>
        </authorList>
    </citation>
    <scope>NUCLEOTIDE SEQUENCE</scope>
    <source>
        <strain evidence="12">JCM 18487</strain>
    </source>
</reference>
<dbReference type="FunFam" id="3.30.1330.10:FF:000004">
    <property type="entry name" value="Phosphoribosylformylglycinamidine synthase subunit PurL"/>
    <property type="match status" value="1"/>
</dbReference>
<keyword evidence="6 8" id="KW-0067">ATP-binding</keyword>
<comment type="function">
    <text evidence="8">Part of the phosphoribosylformylglycinamidine synthase complex involved in the purines biosynthetic pathway. Catalyzes the ATP-dependent conversion of formylglycinamide ribonucleotide (FGAR) and glutamine to yield formylglycinamidine ribonucleotide (FGAM) and glutamate. The FGAM synthase complex is composed of three subunits. PurQ produces an ammonia molecule by converting glutamine to glutamate. PurL transfers the ammonia molecule to FGAR to form FGAM in an ATP-dependent manner. PurS interacts with PurQ and PurL and is thought to assist in the transfer of the ammonia molecule from PurQ to PurL.</text>
</comment>
<feature type="binding site" evidence="8">
    <location>
        <position position="118"/>
    </location>
    <ligand>
        <name>substrate</name>
    </ligand>
</feature>
<dbReference type="PANTHER" id="PTHR43555:SF1">
    <property type="entry name" value="PHOSPHORIBOSYLFORMYLGLYCINAMIDINE SYNTHASE SUBUNIT PURL"/>
    <property type="match status" value="1"/>
</dbReference>
<dbReference type="InterPro" id="IPR016188">
    <property type="entry name" value="PurM-like_N"/>
</dbReference>
<evidence type="ECO:0000256" key="1">
    <source>
        <dbReference type="ARBA" id="ARBA00022490"/>
    </source>
</evidence>
<feature type="domain" description="PurM-like N-terminal" evidence="9">
    <location>
        <begin position="76"/>
        <end position="191"/>
    </location>
</feature>
<keyword evidence="13" id="KW-1185">Reference proteome</keyword>
<accession>A0A917NMW1</accession>
<dbReference type="GO" id="GO:0004642">
    <property type="term" value="F:phosphoribosylformylglycinamidine synthase activity"/>
    <property type="evidence" value="ECO:0007669"/>
    <property type="project" value="UniProtKB-UniRule"/>
</dbReference>
<dbReference type="PANTHER" id="PTHR43555">
    <property type="entry name" value="PHOSPHORIBOSYLFORMYLGLYCINAMIDINE SYNTHASE SUBUNIT PURL"/>
    <property type="match status" value="1"/>
</dbReference>
<dbReference type="GO" id="GO:0005524">
    <property type="term" value="F:ATP binding"/>
    <property type="evidence" value="ECO:0007669"/>
    <property type="project" value="UniProtKB-UniRule"/>
</dbReference>
<dbReference type="Pfam" id="PF00586">
    <property type="entry name" value="AIRS"/>
    <property type="match status" value="2"/>
</dbReference>
<feature type="binding site" evidence="8">
    <location>
        <position position="534"/>
    </location>
    <ligand>
        <name>substrate</name>
    </ligand>
</feature>
<dbReference type="Proteomes" id="UP000637695">
    <property type="component" value="Unassembled WGS sequence"/>
</dbReference>
<dbReference type="InterPro" id="IPR036921">
    <property type="entry name" value="PurM-like_N_sf"/>
</dbReference>
<comment type="pathway">
    <text evidence="8">Purine metabolism; IMP biosynthesis via de novo pathway; 5-amino-1-(5-phospho-D-ribosyl)imidazole from N(2)-formyl-N(1)-(5-phospho-D-ribosyl)glycinamide: step 1/2.</text>
</comment>
<feature type="binding site" evidence="8">
    <location>
        <begin position="312"/>
        <end position="314"/>
    </location>
    <ligand>
        <name>substrate</name>
    </ligand>
</feature>
<dbReference type="InterPro" id="IPR010918">
    <property type="entry name" value="PurM-like_C_dom"/>
</dbReference>
<dbReference type="Pfam" id="PF18072">
    <property type="entry name" value="FGAR-AT_linker"/>
    <property type="match status" value="1"/>
</dbReference>
<evidence type="ECO:0000259" key="11">
    <source>
        <dbReference type="Pfam" id="PF18072"/>
    </source>
</evidence>
<keyword evidence="1 8" id="KW-0963">Cytoplasm</keyword>
<keyword evidence="4 8" id="KW-0547">Nucleotide-binding</keyword>
<feature type="domain" description="PurM-like C-terminal" evidence="10">
    <location>
        <begin position="570"/>
        <end position="710"/>
    </location>
</feature>
<evidence type="ECO:0000256" key="5">
    <source>
        <dbReference type="ARBA" id="ARBA00022755"/>
    </source>
</evidence>
<evidence type="ECO:0000256" key="8">
    <source>
        <dbReference type="HAMAP-Rule" id="MF_00420"/>
    </source>
</evidence>
<comment type="subcellular location">
    <subcellularLocation>
        <location evidence="8">Cytoplasm</location>
    </subcellularLocation>
</comment>
<evidence type="ECO:0000256" key="4">
    <source>
        <dbReference type="ARBA" id="ARBA00022741"/>
    </source>
</evidence>
<feature type="active site" evidence="8">
    <location>
        <position position="51"/>
    </location>
</feature>
<dbReference type="CDD" id="cd02204">
    <property type="entry name" value="PurL_repeat2"/>
    <property type="match status" value="1"/>
</dbReference>
<feature type="binding site" evidence="8">
    <location>
        <position position="531"/>
    </location>
    <ligand>
        <name>ATP</name>
        <dbReference type="ChEBI" id="CHEBI:30616"/>
    </ligand>
</feature>
<gene>
    <name evidence="8 12" type="primary">purL</name>
    <name evidence="12" type="ORF">GCM10010885_18700</name>
</gene>
<reference evidence="12" key="2">
    <citation type="submission" date="2020-09" db="EMBL/GenBank/DDBJ databases">
        <authorList>
            <person name="Sun Q."/>
            <person name="Ohkuma M."/>
        </authorList>
    </citation>
    <scope>NUCLEOTIDE SEQUENCE</scope>
    <source>
        <strain evidence="12">JCM 18487</strain>
    </source>
</reference>
<feature type="binding site" evidence="8">
    <location>
        <position position="95"/>
    </location>
    <ligand>
        <name>Mg(2+)</name>
        <dbReference type="ChEBI" id="CHEBI:18420"/>
        <label>1</label>
    </ligand>
</feature>
<dbReference type="CDD" id="cd02203">
    <property type="entry name" value="PurL_repeat1"/>
    <property type="match status" value="1"/>
</dbReference>
<keyword evidence="3 8" id="KW-0479">Metal-binding</keyword>
<dbReference type="EMBL" id="BMOY01000030">
    <property type="protein sequence ID" value="GGJ09818.1"/>
    <property type="molecule type" value="Genomic_DNA"/>
</dbReference>
<sequence length="746" mass="78571">MAEPTAEQIREEKLYREMGLTDDEYARIVDRLGRLPNFVETGLFSVLWSEHCSYKSSKVHLRRFPTEGPQVLQGPGENAGVVDIGDGIGIAFKMESHNHPSAVEPYQGAATGVGGILRDIFTMGARPIAFLNSLRFGPLDDPHTRYLFANVVAGIGGYGNCVGIPDVGGEAVFDPSYRYNPLVNAMCVGVVRADRIVRGRAAGPGNPVFIVGNRTGRDGIHGATFASAEDPHAKERSAVQVGDPFMGKLLMEACLELMATGAVVGVQDMGAAGLTSSSAEMASRAGGGIELYLDDVPVREAGMTPYEIMLSESQERMLVVLEQGREQVAFDIFAKWGLQVANIGRVTDDGLLRLWFQGQVVAEVPVAALVDEAPVYERPLAPPATPLGAGVALPAEDQLDLAAGLLRLLAHPSVADKRWIYRQYDTSVRASTYVGPGGDAAVVLVPGTARAVALVTDGNGRYTALNPRRGGAIAVAEAARNLACTGAKPLAITDCLNFGNPEKPEVMWQFAEAVAGMSEACRVLDTPVVSGNVSFYNESHGQDIFPTPIVGAVGVVEDLRHVTPNAFQHAGSAIVLLGAPDTALDGSLFWQLAAGRPAGDAPRLHLDAERALCDLLLQLIRRGLIRAAHDVSEGGFAVALAEMCIGQGIGAAVSLGRSGAESPLARAGWLFSEAQGRVIVEMAPADVAAVIAAAEAAGVPAQAVGTTGGAWLEIGDVSGAWLRLPVAQLADVYRRALPDWMGEVQA</sequence>
<evidence type="ECO:0000259" key="10">
    <source>
        <dbReference type="Pfam" id="PF02769"/>
    </source>
</evidence>
<evidence type="ECO:0000313" key="13">
    <source>
        <dbReference type="Proteomes" id="UP000637695"/>
    </source>
</evidence>
<dbReference type="Pfam" id="PF02769">
    <property type="entry name" value="AIRS_C"/>
    <property type="match status" value="2"/>
</dbReference>
<comment type="similarity">
    <text evidence="8">Belongs to the FGAMS family.</text>
</comment>
<feature type="binding site" evidence="8">
    <location>
        <position position="240"/>
    </location>
    <ligand>
        <name>substrate</name>
    </ligand>
</feature>
<evidence type="ECO:0000313" key="12">
    <source>
        <dbReference type="EMBL" id="GGJ09818.1"/>
    </source>
</evidence>
<evidence type="ECO:0000259" key="9">
    <source>
        <dbReference type="Pfam" id="PF00586"/>
    </source>
</evidence>
<name>A0A917NMW1_9BACL</name>
<feature type="binding site" evidence="8">
    <location>
        <position position="93"/>
    </location>
    <ligand>
        <name>ATP</name>
        <dbReference type="ChEBI" id="CHEBI:30616"/>
    </ligand>
</feature>
<feature type="domain" description="Phosphoribosylformylglycinamidine synthase linker" evidence="11">
    <location>
        <begin position="9"/>
        <end position="55"/>
    </location>
</feature>
<dbReference type="GO" id="GO:0000287">
    <property type="term" value="F:magnesium ion binding"/>
    <property type="evidence" value="ECO:0007669"/>
    <property type="project" value="UniProtKB-UniRule"/>
</dbReference>
<dbReference type="NCBIfam" id="NF002290">
    <property type="entry name" value="PRK01213.1"/>
    <property type="match status" value="1"/>
</dbReference>
<feature type="binding site" evidence="8">
    <location>
        <begin position="96"/>
        <end position="99"/>
    </location>
    <ligand>
        <name>substrate</name>
    </ligand>
</feature>
<dbReference type="InterPro" id="IPR041609">
    <property type="entry name" value="PurL_linker"/>
</dbReference>
<dbReference type="PIRSF" id="PIRSF001587">
    <property type="entry name" value="FGAM_synthase_II"/>
    <property type="match status" value="1"/>
</dbReference>
<comment type="caution">
    <text evidence="12">The sequence shown here is derived from an EMBL/GenBank/DDBJ whole genome shotgun (WGS) entry which is preliminary data.</text>
</comment>
<comment type="catalytic activity">
    <reaction evidence="8">
        <text>N(2)-formyl-N(1)-(5-phospho-beta-D-ribosyl)glycinamide + L-glutamine + ATP + H2O = 2-formamido-N(1)-(5-O-phospho-beta-D-ribosyl)acetamidine + L-glutamate + ADP + phosphate + H(+)</text>
        <dbReference type="Rhea" id="RHEA:17129"/>
        <dbReference type="ChEBI" id="CHEBI:15377"/>
        <dbReference type="ChEBI" id="CHEBI:15378"/>
        <dbReference type="ChEBI" id="CHEBI:29985"/>
        <dbReference type="ChEBI" id="CHEBI:30616"/>
        <dbReference type="ChEBI" id="CHEBI:43474"/>
        <dbReference type="ChEBI" id="CHEBI:58359"/>
        <dbReference type="ChEBI" id="CHEBI:147286"/>
        <dbReference type="ChEBI" id="CHEBI:147287"/>
        <dbReference type="ChEBI" id="CHEBI:456216"/>
        <dbReference type="EC" id="6.3.5.3"/>
    </reaction>
</comment>
<dbReference type="HAMAP" id="MF_00420">
    <property type="entry name" value="PurL_2"/>
    <property type="match status" value="1"/>
</dbReference>
<evidence type="ECO:0000256" key="3">
    <source>
        <dbReference type="ARBA" id="ARBA00022723"/>
    </source>
</evidence>
<comment type="caution">
    <text evidence="8">Lacks conserved residue(s) required for the propagation of feature annotation.</text>
</comment>
<dbReference type="AlphaFoldDB" id="A0A917NMW1"/>
<dbReference type="InterPro" id="IPR010074">
    <property type="entry name" value="PRibForGlyAmidine_synth_PurL"/>
</dbReference>
<feature type="active site" description="Proton acceptor" evidence="8">
    <location>
        <position position="97"/>
    </location>
</feature>
<dbReference type="NCBIfam" id="TIGR01736">
    <property type="entry name" value="FGAM_synth_II"/>
    <property type="match status" value="1"/>
</dbReference>
<comment type="subunit">
    <text evidence="8">Monomer. Part of the FGAM synthase complex composed of 1 PurL, 1 PurQ and 2 PurS subunits.</text>
</comment>
<organism evidence="12 13">
    <name type="scientific">Alicyclobacillus cellulosilyticus</name>
    <dbReference type="NCBI Taxonomy" id="1003997"/>
    <lineage>
        <taxon>Bacteria</taxon>
        <taxon>Bacillati</taxon>
        <taxon>Bacillota</taxon>
        <taxon>Bacilli</taxon>
        <taxon>Bacillales</taxon>
        <taxon>Alicyclobacillaceae</taxon>
        <taxon>Alicyclobacillus</taxon>
    </lineage>
</organism>
<feature type="domain" description="PurM-like N-terminal" evidence="9">
    <location>
        <begin position="438"/>
        <end position="556"/>
    </location>
</feature>
<dbReference type="GO" id="GO:0006189">
    <property type="term" value="P:'de novo' IMP biosynthetic process"/>
    <property type="evidence" value="ECO:0007669"/>
    <property type="project" value="UniProtKB-UniRule"/>
</dbReference>
<feature type="binding site" evidence="8">
    <location>
        <position position="268"/>
    </location>
    <ligand>
        <name>Mg(2+)</name>
        <dbReference type="ChEBI" id="CHEBI:18420"/>
        <label>2</label>
    </ligand>
</feature>
<evidence type="ECO:0000256" key="2">
    <source>
        <dbReference type="ARBA" id="ARBA00022598"/>
    </source>
</evidence>
<feature type="binding site" evidence="8">
    <location>
        <position position="532"/>
    </location>
    <ligand>
        <name>Mg(2+)</name>
        <dbReference type="ChEBI" id="CHEBI:18420"/>
        <label>1</label>
    </ligand>
</feature>
<feature type="binding site" evidence="8">
    <location>
        <position position="54"/>
    </location>
    <ligand>
        <name>ATP</name>
        <dbReference type="ChEBI" id="CHEBI:30616"/>
    </ligand>
</feature>
<dbReference type="GO" id="GO:0005737">
    <property type="term" value="C:cytoplasm"/>
    <property type="evidence" value="ECO:0007669"/>
    <property type="project" value="UniProtKB-SubCell"/>
</dbReference>
<dbReference type="EC" id="6.3.5.3" evidence="8"/>
<dbReference type="SUPFAM" id="SSF56042">
    <property type="entry name" value="PurM C-terminal domain-like"/>
    <property type="match status" value="2"/>
</dbReference>
<dbReference type="RefSeq" id="WP_188882648.1">
    <property type="nucleotide sequence ID" value="NZ_BMOY01000030.1"/>
</dbReference>
<feature type="binding site" evidence="8">
    <location>
        <position position="494"/>
    </location>
    <ligand>
        <name>ATP</name>
        <dbReference type="ChEBI" id="CHEBI:30616"/>
    </ligand>
</feature>
<proteinExistence type="inferred from homology"/>
<feature type="binding site" evidence="8">
    <location>
        <position position="119"/>
    </location>
    <ligand>
        <name>Mg(2+)</name>
        <dbReference type="ChEBI" id="CHEBI:18420"/>
        <label>2</label>
    </ligand>
</feature>